<dbReference type="SUPFAM" id="SSF82861">
    <property type="entry name" value="Mechanosensitive channel protein MscS (YggB), transmembrane region"/>
    <property type="match status" value="1"/>
</dbReference>
<dbReference type="Gene3D" id="1.10.287.1260">
    <property type="match status" value="1"/>
</dbReference>
<comment type="similarity">
    <text evidence="2">Belongs to the MscS (TC 1.A.23) family.</text>
</comment>
<protein>
    <submittedName>
        <fullName evidence="10">MscS Mechanosensitive ion channel</fullName>
    </submittedName>
</protein>
<keyword evidence="4 7" id="KW-0812">Transmembrane</keyword>
<dbReference type="InterPro" id="IPR011066">
    <property type="entry name" value="MscS_channel_C_sf"/>
</dbReference>
<dbReference type="InterPro" id="IPR010920">
    <property type="entry name" value="LSM_dom_sf"/>
</dbReference>
<evidence type="ECO:0000256" key="2">
    <source>
        <dbReference type="ARBA" id="ARBA00008017"/>
    </source>
</evidence>
<evidence type="ECO:0000256" key="7">
    <source>
        <dbReference type="SAM" id="Phobius"/>
    </source>
</evidence>
<dbReference type="eggNOG" id="COG0668">
    <property type="taxonomic scope" value="Bacteria"/>
</dbReference>
<evidence type="ECO:0000259" key="8">
    <source>
        <dbReference type="Pfam" id="PF00924"/>
    </source>
</evidence>
<dbReference type="InterPro" id="IPR049278">
    <property type="entry name" value="MS_channel_C"/>
</dbReference>
<gene>
    <name evidence="10" type="ordered locus">Caka_1597</name>
</gene>
<dbReference type="KEGG" id="caa:Caka_1597"/>
<name>D5EJL7_CORAD</name>
<dbReference type="Gene3D" id="3.30.70.100">
    <property type="match status" value="1"/>
</dbReference>
<keyword evidence="5 7" id="KW-1133">Transmembrane helix</keyword>
<reference evidence="10 11" key="1">
    <citation type="journal article" date="2010" name="Stand. Genomic Sci.">
        <title>Complete genome sequence of Coraliomargarita akajimensis type strain (04OKA010-24).</title>
        <authorList>
            <person name="Mavromatis K."/>
            <person name="Abt B."/>
            <person name="Brambilla E."/>
            <person name="Lapidus A."/>
            <person name="Copeland A."/>
            <person name="Deshpande S."/>
            <person name="Nolan M."/>
            <person name="Lucas S."/>
            <person name="Tice H."/>
            <person name="Cheng J.F."/>
            <person name="Han C."/>
            <person name="Detter J.C."/>
            <person name="Woyke T."/>
            <person name="Goodwin L."/>
            <person name="Pitluck S."/>
            <person name="Held B."/>
            <person name="Brettin T."/>
            <person name="Tapia R."/>
            <person name="Ivanova N."/>
            <person name="Mikhailova N."/>
            <person name="Pati A."/>
            <person name="Liolios K."/>
            <person name="Chen A."/>
            <person name="Palaniappan K."/>
            <person name="Land M."/>
            <person name="Hauser L."/>
            <person name="Chang Y.J."/>
            <person name="Jeffries C.D."/>
            <person name="Rohde M."/>
            <person name="Goker M."/>
            <person name="Bristow J."/>
            <person name="Eisen J.A."/>
            <person name="Markowitz V."/>
            <person name="Hugenholtz P."/>
            <person name="Klenk H.P."/>
            <person name="Kyrpides N.C."/>
        </authorList>
    </citation>
    <scope>NUCLEOTIDE SEQUENCE [LARGE SCALE GENOMIC DNA]</scope>
    <source>
        <strain evidence="11">DSM 45221 / IAM 15411 / JCM 23193 / KCTC 12865</strain>
    </source>
</reference>
<dbReference type="Proteomes" id="UP000000925">
    <property type="component" value="Chromosome"/>
</dbReference>
<feature type="domain" description="Mechanosensitive ion channel MscS C-terminal" evidence="9">
    <location>
        <begin position="257"/>
        <end position="343"/>
    </location>
</feature>
<dbReference type="GO" id="GO:0008381">
    <property type="term" value="F:mechanosensitive monoatomic ion channel activity"/>
    <property type="evidence" value="ECO:0007669"/>
    <property type="project" value="InterPro"/>
</dbReference>
<evidence type="ECO:0000313" key="10">
    <source>
        <dbReference type="EMBL" id="ADE54616.1"/>
    </source>
</evidence>
<evidence type="ECO:0000256" key="6">
    <source>
        <dbReference type="ARBA" id="ARBA00023136"/>
    </source>
</evidence>
<evidence type="ECO:0000256" key="3">
    <source>
        <dbReference type="ARBA" id="ARBA00022475"/>
    </source>
</evidence>
<evidence type="ECO:0000313" key="11">
    <source>
        <dbReference type="Proteomes" id="UP000000925"/>
    </source>
</evidence>
<dbReference type="Gene3D" id="2.30.30.60">
    <property type="match status" value="1"/>
</dbReference>
<dbReference type="OrthoDB" id="9809206at2"/>
<feature type="transmembrane region" description="Helical" evidence="7">
    <location>
        <begin position="62"/>
        <end position="84"/>
    </location>
</feature>
<dbReference type="SUPFAM" id="SSF82689">
    <property type="entry name" value="Mechanosensitive channel protein MscS (YggB), C-terminal domain"/>
    <property type="match status" value="1"/>
</dbReference>
<feature type="transmembrane region" description="Helical" evidence="7">
    <location>
        <begin position="20"/>
        <end position="41"/>
    </location>
</feature>
<comment type="subcellular location">
    <subcellularLocation>
        <location evidence="1">Cell membrane</location>
        <topology evidence="1">Multi-pass membrane protein</topology>
    </subcellularLocation>
</comment>
<dbReference type="PANTHER" id="PTHR30221">
    <property type="entry name" value="SMALL-CONDUCTANCE MECHANOSENSITIVE CHANNEL"/>
    <property type="match status" value="1"/>
</dbReference>
<dbReference type="Pfam" id="PF00924">
    <property type="entry name" value="MS_channel_2nd"/>
    <property type="match status" value="1"/>
</dbReference>
<proteinExistence type="inferred from homology"/>
<feature type="domain" description="Mechanosensitive ion channel MscS" evidence="8">
    <location>
        <begin position="182"/>
        <end position="247"/>
    </location>
</feature>
<dbReference type="RefSeq" id="WP_013043338.1">
    <property type="nucleotide sequence ID" value="NC_014008.1"/>
</dbReference>
<dbReference type="InterPro" id="IPR011014">
    <property type="entry name" value="MscS_channel_TM-2"/>
</dbReference>
<accession>D5EJL7</accession>
<evidence type="ECO:0000259" key="9">
    <source>
        <dbReference type="Pfam" id="PF21082"/>
    </source>
</evidence>
<dbReference type="SUPFAM" id="SSF50182">
    <property type="entry name" value="Sm-like ribonucleoproteins"/>
    <property type="match status" value="1"/>
</dbReference>
<sequence>MSLSTALQTDIIAGNQLWRIAGFFIVVVAALTIGKLTKFLLNSRAKAIHESRPIWANAYQGLASSATFLCFSLGLISATDFLLLGPADSFIHTSLRVLSTIAIATTAYCLTEAPSMLLRIRASQTEGKMDDMLVPILSNSLRATIVVLTVVQVAQILSGKEMSSIIAGLGISGLAVALAAQDTLKNFFGSITLLADKPFEIGDRVNVDGHDGPVEAVGLRSTRIRTLDGHIVTIPNGEMANKSIWNIAKRPYIRRIFNLHLTYSTAPDKVATAKAIVEDILKDHEGMDPEFPPRVYFNDFTNSALNLICIYWYHPPAYWDYLDFTEQVNTEILRRFNAAGIEFAFPTQTVHLTTEGPTTDTANLPA</sequence>
<organism evidence="10 11">
    <name type="scientific">Coraliomargarita akajimensis (strain DSM 45221 / IAM 15411 / JCM 23193 / KCTC 12865 / 04OKA010-24)</name>
    <dbReference type="NCBI Taxonomy" id="583355"/>
    <lineage>
        <taxon>Bacteria</taxon>
        <taxon>Pseudomonadati</taxon>
        <taxon>Verrucomicrobiota</taxon>
        <taxon>Opitutia</taxon>
        <taxon>Puniceicoccales</taxon>
        <taxon>Coraliomargaritaceae</taxon>
        <taxon>Coraliomargarita</taxon>
    </lineage>
</organism>
<dbReference type="PANTHER" id="PTHR30221:SF1">
    <property type="entry name" value="SMALL-CONDUCTANCE MECHANOSENSITIVE CHANNEL"/>
    <property type="match status" value="1"/>
</dbReference>
<dbReference type="InterPro" id="IPR023408">
    <property type="entry name" value="MscS_beta-dom_sf"/>
</dbReference>
<dbReference type="STRING" id="583355.Caka_1597"/>
<dbReference type="AlphaFoldDB" id="D5EJL7"/>
<dbReference type="InterPro" id="IPR045275">
    <property type="entry name" value="MscS_archaea/bacteria_type"/>
</dbReference>
<keyword evidence="11" id="KW-1185">Reference proteome</keyword>
<dbReference type="EMBL" id="CP001998">
    <property type="protein sequence ID" value="ADE54616.1"/>
    <property type="molecule type" value="Genomic_DNA"/>
</dbReference>
<evidence type="ECO:0000256" key="5">
    <source>
        <dbReference type="ARBA" id="ARBA00022989"/>
    </source>
</evidence>
<evidence type="ECO:0000256" key="1">
    <source>
        <dbReference type="ARBA" id="ARBA00004651"/>
    </source>
</evidence>
<dbReference type="HOGENOM" id="CLU_037945_0_4_0"/>
<dbReference type="InterPro" id="IPR006685">
    <property type="entry name" value="MscS_channel_2nd"/>
</dbReference>
<dbReference type="GO" id="GO:0005886">
    <property type="term" value="C:plasma membrane"/>
    <property type="evidence" value="ECO:0007669"/>
    <property type="project" value="UniProtKB-SubCell"/>
</dbReference>
<dbReference type="Pfam" id="PF21082">
    <property type="entry name" value="MS_channel_3rd"/>
    <property type="match status" value="1"/>
</dbReference>
<keyword evidence="3" id="KW-1003">Cell membrane</keyword>
<keyword evidence="6 7" id="KW-0472">Membrane</keyword>
<evidence type="ECO:0000256" key="4">
    <source>
        <dbReference type="ARBA" id="ARBA00022692"/>
    </source>
</evidence>